<keyword evidence="4" id="KW-1185">Reference proteome</keyword>
<reference evidence="3" key="1">
    <citation type="submission" date="2022-07" db="EMBL/GenBank/DDBJ databases">
        <title>Phylogenomic reconstructions and comparative analyses of Kickxellomycotina fungi.</title>
        <authorList>
            <person name="Reynolds N.K."/>
            <person name="Stajich J.E."/>
            <person name="Barry K."/>
            <person name="Grigoriev I.V."/>
            <person name="Crous P."/>
            <person name="Smith M.E."/>
        </authorList>
    </citation>
    <scope>NUCLEOTIDE SEQUENCE</scope>
    <source>
        <strain evidence="3">BCRC 34489</strain>
    </source>
</reference>
<comment type="caution">
    <text evidence="3">The sequence shown here is derived from an EMBL/GenBank/DDBJ whole genome shotgun (WGS) entry which is preliminary data.</text>
</comment>
<keyword evidence="1" id="KW-1133">Transmembrane helix</keyword>
<dbReference type="PANTHER" id="PTHR47260">
    <property type="entry name" value="UPF0644 PROTEIN PB2B4.06"/>
    <property type="match status" value="1"/>
</dbReference>
<dbReference type="OrthoDB" id="506431at2759"/>
<keyword evidence="1" id="KW-0812">Transmembrane</keyword>
<accession>A0A9W8LPB5</accession>
<feature type="transmembrane region" description="Helical" evidence="1">
    <location>
        <begin position="15"/>
        <end position="34"/>
    </location>
</feature>
<dbReference type="InterPro" id="IPR006683">
    <property type="entry name" value="Thioestr_dom"/>
</dbReference>
<keyword evidence="1" id="KW-0472">Membrane</keyword>
<gene>
    <name evidence="3" type="ORF">GGI15_000986</name>
</gene>
<evidence type="ECO:0000259" key="2">
    <source>
        <dbReference type="Pfam" id="PF03061"/>
    </source>
</evidence>
<dbReference type="Gene3D" id="3.10.129.10">
    <property type="entry name" value="Hotdog Thioesterase"/>
    <property type="match status" value="1"/>
</dbReference>
<dbReference type="Pfam" id="PF03061">
    <property type="entry name" value="4HBT"/>
    <property type="match status" value="1"/>
</dbReference>
<evidence type="ECO:0000313" key="4">
    <source>
        <dbReference type="Proteomes" id="UP001140172"/>
    </source>
</evidence>
<dbReference type="InterPro" id="IPR029069">
    <property type="entry name" value="HotDog_dom_sf"/>
</dbReference>
<dbReference type="AlphaFoldDB" id="A0A9W8LPB5"/>
<dbReference type="SUPFAM" id="SSF54637">
    <property type="entry name" value="Thioesterase/thiol ester dehydrase-isomerase"/>
    <property type="match status" value="1"/>
</dbReference>
<proteinExistence type="predicted"/>
<evidence type="ECO:0000256" key="1">
    <source>
        <dbReference type="SAM" id="Phobius"/>
    </source>
</evidence>
<feature type="domain" description="Thioesterase" evidence="2">
    <location>
        <begin position="156"/>
        <end position="230"/>
    </location>
</feature>
<dbReference type="InterPro" id="IPR052061">
    <property type="entry name" value="PTE-AB_protein"/>
</dbReference>
<evidence type="ECO:0000313" key="3">
    <source>
        <dbReference type="EMBL" id="KAJ2787110.1"/>
    </source>
</evidence>
<dbReference type="PANTHER" id="PTHR47260:SF1">
    <property type="entry name" value="UPF0644 PROTEIN PB2B4.06"/>
    <property type="match status" value="1"/>
</dbReference>
<organism evidence="3 4">
    <name type="scientific">Coemansia interrupta</name>
    <dbReference type="NCBI Taxonomy" id="1126814"/>
    <lineage>
        <taxon>Eukaryota</taxon>
        <taxon>Fungi</taxon>
        <taxon>Fungi incertae sedis</taxon>
        <taxon>Zoopagomycota</taxon>
        <taxon>Kickxellomycotina</taxon>
        <taxon>Kickxellomycetes</taxon>
        <taxon>Kickxellales</taxon>
        <taxon>Kickxellaceae</taxon>
        <taxon>Coemansia</taxon>
    </lineage>
</organism>
<dbReference type="CDD" id="cd03443">
    <property type="entry name" value="PaaI_thioesterase"/>
    <property type="match status" value="1"/>
</dbReference>
<name>A0A9W8LPB5_9FUNG</name>
<protein>
    <recommendedName>
        <fullName evidence="2">Thioesterase domain-containing protein</fullName>
    </recommendedName>
</protein>
<sequence>MDGLTKTFVFSRPMLAAWATCCIFFGVSISLFGVDQGWITFVKPPASLPSPKQDADEATKTVASDKEEVDQETYDRITDSLLQTDAARSCLENPDEWKRVPYFWTRGRGQKSSALVPGTLYGPDKLTVEPVIFLNRDRKQFVVILHIGKRLCGHDGIVHGGVQATLFDEITARPAFWNLPRNIALTATLKINYRRPVAADQILVFRTQLKTMEGRKATIAAQLEDTQGNLLSDAESLFVSPGNGKVLPDASSHLKKIESVYPGNF</sequence>
<dbReference type="EMBL" id="JANBUM010000033">
    <property type="protein sequence ID" value="KAJ2787110.1"/>
    <property type="molecule type" value="Genomic_DNA"/>
</dbReference>
<dbReference type="Proteomes" id="UP001140172">
    <property type="component" value="Unassembled WGS sequence"/>
</dbReference>